<name>A0ACB5UGE7_9FIRM</name>
<dbReference type="EMBL" id="BTPU01000013">
    <property type="protein sequence ID" value="GMQ61732.1"/>
    <property type="molecule type" value="Genomic_DNA"/>
</dbReference>
<protein>
    <submittedName>
        <fullName evidence="1">Thiamine phosphate synthase</fullName>
    </submittedName>
</protein>
<proteinExistence type="predicted"/>
<sequence>MLICVTNRKLCRDNFIERINKIAEGKPYAIMLREKDMNISEYECLAVKIKDICNKSNVKFIINNNIETAVKLGIPNIHLSMSALRIHKNRLSQFTNIGASVHSLDEAKEAGELGASYIIAGHIFPTDCKQGVPPRGLSFLQEICYFSSIPVFAIGGITSDKKNDIIKTGAKGMCIMSQIMDCTNPIDCINSFLFNRLP</sequence>
<gene>
    <name evidence="1" type="ORF">AN2V17_09610</name>
</gene>
<evidence type="ECO:0000313" key="1">
    <source>
        <dbReference type="EMBL" id="GMQ61732.1"/>
    </source>
</evidence>
<evidence type="ECO:0000313" key="2">
    <source>
        <dbReference type="Proteomes" id="UP001374599"/>
    </source>
</evidence>
<dbReference type="Proteomes" id="UP001374599">
    <property type="component" value="Unassembled WGS sequence"/>
</dbReference>
<keyword evidence="2" id="KW-1185">Reference proteome</keyword>
<reference evidence="1" key="1">
    <citation type="submission" date="2023-09" db="EMBL/GenBank/DDBJ databases">
        <title>Vallitalea sediminicola and Vallitalea maricola sp. nov., anaerobic bacteria isolated from marine sediment.</title>
        <authorList>
            <person name="Hirano S."/>
            <person name="Maeda A."/>
            <person name="Terahara T."/>
            <person name="Mori K."/>
            <person name="Hamada M."/>
            <person name="Matsumoto R."/>
            <person name="Kobayashi T."/>
        </authorList>
    </citation>
    <scope>NUCLEOTIDE SEQUENCE</scope>
    <source>
        <strain evidence="1">AN17-2</strain>
    </source>
</reference>
<comment type="caution">
    <text evidence="1">The sequence shown here is derived from an EMBL/GenBank/DDBJ whole genome shotgun (WGS) entry which is preliminary data.</text>
</comment>
<accession>A0ACB5UGE7</accession>
<organism evidence="1 2">
    <name type="scientific">Vallitalea maricola</name>
    <dbReference type="NCBI Taxonomy" id="3074433"/>
    <lineage>
        <taxon>Bacteria</taxon>
        <taxon>Bacillati</taxon>
        <taxon>Bacillota</taxon>
        <taxon>Clostridia</taxon>
        <taxon>Lachnospirales</taxon>
        <taxon>Vallitaleaceae</taxon>
        <taxon>Vallitalea</taxon>
    </lineage>
</organism>